<dbReference type="AlphaFoldDB" id="A0A6C0CTP9"/>
<dbReference type="EMBL" id="MN739489">
    <property type="protein sequence ID" value="QHT07928.1"/>
    <property type="molecule type" value="Genomic_DNA"/>
</dbReference>
<accession>A0A6C0CTP9</accession>
<sequence>MIPLVIFHIGNQEYFQKCVTFNSKYNKVYIIGDETNKDISNENQNIHHVNIKDLDTPEIHEFKNNFINYNTNPHEYEMNCFLRIFYIKNFLLKYEYEQIFHADSDCVILENVNNIFTKESSINIAYSIINLYEENDPYFMAGSIHNSLLNMSFCEKFIELCFDIYINKTKFHLIEPKINWHRINNIGGGICDMTLYYLIYKEKIIDNILNTNELFFLNNEKCVFDNQLSGFYGFNGDNTYLKSGEKYSPYFDIKKIIKKNDKYYFLTSDNQEIRALSIHYQGECKKFMINNIHSL</sequence>
<organism evidence="1">
    <name type="scientific">viral metagenome</name>
    <dbReference type="NCBI Taxonomy" id="1070528"/>
    <lineage>
        <taxon>unclassified sequences</taxon>
        <taxon>metagenomes</taxon>
        <taxon>organismal metagenomes</taxon>
    </lineage>
</organism>
<evidence type="ECO:0000313" key="1">
    <source>
        <dbReference type="EMBL" id="QHT07928.1"/>
    </source>
</evidence>
<name>A0A6C0CTP9_9ZZZZ</name>
<protein>
    <recommendedName>
        <fullName evidence="2">Nucleotide-diphospho-sugar transferase domain-containing protein</fullName>
    </recommendedName>
</protein>
<reference evidence="1" key="1">
    <citation type="journal article" date="2020" name="Nature">
        <title>Giant virus diversity and host interactions through global metagenomics.</title>
        <authorList>
            <person name="Schulz F."/>
            <person name="Roux S."/>
            <person name="Paez-Espino D."/>
            <person name="Jungbluth S."/>
            <person name="Walsh D.A."/>
            <person name="Denef V.J."/>
            <person name="McMahon K.D."/>
            <person name="Konstantinidis K.T."/>
            <person name="Eloe-Fadrosh E.A."/>
            <person name="Kyrpides N.C."/>
            <person name="Woyke T."/>
        </authorList>
    </citation>
    <scope>NUCLEOTIDE SEQUENCE</scope>
    <source>
        <strain evidence="1">GVMAG-M-3300022752-39</strain>
    </source>
</reference>
<proteinExistence type="predicted"/>
<evidence type="ECO:0008006" key="2">
    <source>
        <dbReference type="Google" id="ProtNLM"/>
    </source>
</evidence>